<evidence type="ECO:0000256" key="1">
    <source>
        <dbReference type="ARBA" id="ARBA00004496"/>
    </source>
</evidence>
<organism evidence="16 17">
    <name type="scientific">Candidatus Hakubella thermalkaliphila</name>
    <dbReference type="NCBI Taxonomy" id="2754717"/>
    <lineage>
        <taxon>Bacteria</taxon>
        <taxon>Bacillati</taxon>
        <taxon>Actinomycetota</taxon>
        <taxon>Actinomycetota incertae sedis</taxon>
        <taxon>Candidatus Hakubellales</taxon>
        <taxon>Candidatus Hakubellaceae</taxon>
        <taxon>Candidatus Hakubella</taxon>
    </lineage>
</organism>
<dbReference type="Pfam" id="PF01039">
    <property type="entry name" value="Carboxyl_trans"/>
    <property type="match status" value="1"/>
</dbReference>
<evidence type="ECO:0000313" key="16">
    <source>
        <dbReference type="EMBL" id="GFP21163.1"/>
    </source>
</evidence>
<keyword evidence="3 13" id="KW-0808">Transferase</keyword>
<dbReference type="Proteomes" id="UP000580051">
    <property type="component" value="Unassembled WGS sequence"/>
</dbReference>
<keyword evidence="13" id="KW-0963">Cytoplasm</keyword>
<comment type="subunit">
    <text evidence="13">Acetyl-CoA carboxylase is a heterohexamer composed of biotin carboxyl carrier protein (AccB), biotin carboxylase (AccC) and two subunits each of ACCase subunit alpha (AccA) and ACCase subunit beta (AccD).</text>
</comment>
<dbReference type="HAMAP" id="MF_01395">
    <property type="entry name" value="AcetylCoA_CT_beta"/>
    <property type="match status" value="1"/>
</dbReference>
<evidence type="ECO:0000259" key="15">
    <source>
        <dbReference type="PROSITE" id="PS50980"/>
    </source>
</evidence>
<keyword evidence="8 13" id="KW-0862">Zinc</keyword>
<evidence type="ECO:0000256" key="7">
    <source>
        <dbReference type="ARBA" id="ARBA00022832"/>
    </source>
</evidence>
<keyword evidence="4 13" id="KW-0479">Metal-binding</keyword>
<dbReference type="InterPro" id="IPR011762">
    <property type="entry name" value="COA_CT_N"/>
</dbReference>
<feature type="binding site" evidence="13">
    <location>
        <position position="59"/>
    </location>
    <ligand>
        <name>Zn(2+)</name>
        <dbReference type="ChEBI" id="CHEBI:29105"/>
    </ligand>
</feature>
<evidence type="ECO:0000256" key="4">
    <source>
        <dbReference type="ARBA" id="ARBA00022723"/>
    </source>
</evidence>
<evidence type="ECO:0000256" key="8">
    <source>
        <dbReference type="ARBA" id="ARBA00022833"/>
    </source>
</evidence>
<accession>A0A6V8NM30</accession>
<feature type="domain" description="CoA carboxyltransferase N-terminal" evidence="15">
    <location>
        <begin position="33"/>
        <end position="302"/>
    </location>
</feature>
<reference evidence="16 17" key="1">
    <citation type="journal article" date="2020" name="Front. Microbiol.">
        <title>Single-cell genomics of novel Actinobacteria with the Wood-Ljungdahl pathway discovered in a serpentinizing system.</title>
        <authorList>
            <person name="Merino N."/>
            <person name="Kawai M."/>
            <person name="Boyd E.S."/>
            <person name="Colman D.R."/>
            <person name="McGlynn S.E."/>
            <person name="Nealson K.H."/>
            <person name="Kurokawa K."/>
            <person name="Hongoh Y."/>
        </authorList>
    </citation>
    <scope>NUCLEOTIDE SEQUENCE [LARGE SCALE GENOMIC DNA]</scope>
    <source>
        <strain evidence="16 17">S06</strain>
    </source>
</reference>
<sequence length="335" mass="37099">MEQRITVEITKRDKPELKKEEKQDRAPSGVSSNGTSCTKCGTPIDLKDLEKNWFCCPQCDFHMPLSARKRIELLVDPGSFSEFGEKWTSTDPLNFFDLKSYQDRINDIRAETGVKEAMICGRATISGHPVVLCVMDFAFMGGSMGCVVGEKFVRAVDIAIEERRPLIVFTASGGARMQEGILSLMQMAKTTCAVQRLETEKIPYISVLTNPTTGGVLASFALQADVILAEPEALICFTGPRVIKQTIGKELPEGFGKAEFCLSHGQLDMIVSRKELRKVLTLYIDLLEGAVQCEYEEPEPAFRGLPKRGGKIIRGIRGIKKVAFDAWRSLGRHGS</sequence>
<dbReference type="UniPathway" id="UPA00655">
    <property type="reaction ID" value="UER00711"/>
</dbReference>
<gene>
    <name evidence="13" type="primary">accD</name>
    <name evidence="16" type="ORF">HKBW3S06_00389</name>
</gene>
<comment type="subcellular location">
    <subcellularLocation>
        <location evidence="1 13">Cytoplasm</location>
    </subcellularLocation>
</comment>
<comment type="pathway">
    <text evidence="13">Lipid metabolism; malonyl-CoA biosynthesis; malonyl-CoA from acetyl-CoA: step 1/1.</text>
</comment>
<evidence type="ECO:0000256" key="13">
    <source>
        <dbReference type="HAMAP-Rule" id="MF_01395"/>
    </source>
</evidence>
<comment type="catalytic activity">
    <reaction evidence="13">
        <text>N(6)-carboxybiotinyl-L-lysyl-[protein] + acetyl-CoA = N(6)-biotinyl-L-lysyl-[protein] + malonyl-CoA</text>
        <dbReference type="Rhea" id="RHEA:54728"/>
        <dbReference type="Rhea" id="RHEA-COMP:10505"/>
        <dbReference type="Rhea" id="RHEA-COMP:10506"/>
        <dbReference type="ChEBI" id="CHEBI:57288"/>
        <dbReference type="ChEBI" id="CHEBI:57384"/>
        <dbReference type="ChEBI" id="CHEBI:83144"/>
        <dbReference type="ChEBI" id="CHEBI:83145"/>
        <dbReference type="EC" id="2.1.3.15"/>
    </reaction>
</comment>
<dbReference type="GO" id="GO:0009329">
    <property type="term" value="C:acetate CoA-transferase complex"/>
    <property type="evidence" value="ECO:0007669"/>
    <property type="project" value="TreeGrafter"/>
</dbReference>
<feature type="binding site" evidence="13">
    <location>
        <position position="40"/>
    </location>
    <ligand>
        <name>Zn(2+)</name>
        <dbReference type="ChEBI" id="CHEBI:29105"/>
    </ligand>
</feature>
<evidence type="ECO:0000256" key="3">
    <source>
        <dbReference type="ARBA" id="ARBA00022679"/>
    </source>
</evidence>
<keyword evidence="11 13" id="KW-0275">Fatty acid biosynthesis</keyword>
<evidence type="ECO:0000256" key="14">
    <source>
        <dbReference type="SAM" id="MobiDB-lite"/>
    </source>
</evidence>
<dbReference type="InterPro" id="IPR000438">
    <property type="entry name" value="Acetyl_CoA_COase_Trfase_b_su"/>
</dbReference>
<evidence type="ECO:0000256" key="9">
    <source>
        <dbReference type="ARBA" id="ARBA00022840"/>
    </source>
</evidence>
<dbReference type="GO" id="GO:0016743">
    <property type="term" value="F:carboxyl- or carbamoyltransferase activity"/>
    <property type="evidence" value="ECO:0007669"/>
    <property type="project" value="UniProtKB-UniRule"/>
</dbReference>
<comment type="caution">
    <text evidence="16">The sequence shown here is derived from an EMBL/GenBank/DDBJ whole genome shotgun (WGS) entry which is preliminary data.</text>
</comment>
<dbReference type="Pfam" id="PF17848">
    <property type="entry name" value="Zn_ribbon_ACC"/>
    <property type="match status" value="1"/>
</dbReference>
<dbReference type="GO" id="GO:0003989">
    <property type="term" value="F:acetyl-CoA carboxylase activity"/>
    <property type="evidence" value="ECO:0007669"/>
    <property type="project" value="InterPro"/>
</dbReference>
<dbReference type="GO" id="GO:0008270">
    <property type="term" value="F:zinc ion binding"/>
    <property type="evidence" value="ECO:0007669"/>
    <property type="project" value="UniProtKB-UniRule"/>
</dbReference>
<evidence type="ECO:0000313" key="17">
    <source>
        <dbReference type="Proteomes" id="UP000580051"/>
    </source>
</evidence>
<feature type="region of interest" description="Disordered" evidence="14">
    <location>
        <begin position="1"/>
        <end position="35"/>
    </location>
</feature>
<keyword evidence="7 13" id="KW-0276">Fatty acid metabolism</keyword>
<dbReference type="PANTHER" id="PTHR42995:SF5">
    <property type="entry name" value="ACETYL-COENZYME A CARBOXYLASE CARBOXYL TRANSFERASE SUBUNIT BETA, CHLOROPLASTIC"/>
    <property type="match status" value="1"/>
</dbReference>
<evidence type="ECO:0000256" key="6">
    <source>
        <dbReference type="ARBA" id="ARBA00022771"/>
    </source>
</evidence>
<feature type="binding site" evidence="13">
    <location>
        <position position="37"/>
    </location>
    <ligand>
        <name>Zn(2+)</name>
        <dbReference type="ChEBI" id="CHEBI:29105"/>
    </ligand>
</feature>
<evidence type="ECO:0000256" key="2">
    <source>
        <dbReference type="ARBA" id="ARBA00022516"/>
    </source>
</evidence>
<evidence type="ECO:0000256" key="11">
    <source>
        <dbReference type="ARBA" id="ARBA00023160"/>
    </source>
</evidence>
<dbReference type="Gene3D" id="3.90.226.10">
    <property type="entry name" value="2-enoyl-CoA Hydratase, Chain A, domain 1"/>
    <property type="match status" value="1"/>
</dbReference>
<dbReference type="PRINTS" id="PR01070">
    <property type="entry name" value="ACCCTRFRASEB"/>
</dbReference>
<dbReference type="SUPFAM" id="SSF52096">
    <property type="entry name" value="ClpP/crotonase"/>
    <property type="match status" value="1"/>
</dbReference>
<dbReference type="EC" id="2.1.3.15" evidence="13"/>
<evidence type="ECO:0000256" key="10">
    <source>
        <dbReference type="ARBA" id="ARBA00023098"/>
    </source>
</evidence>
<comment type="cofactor">
    <cofactor evidence="13">
        <name>Zn(2+)</name>
        <dbReference type="ChEBI" id="CHEBI:29105"/>
    </cofactor>
    <text evidence="13">Binds 1 zinc ion per subunit.</text>
</comment>
<dbReference type="NCBIfam" id="TIGR00515">
    <property type="entry name" value="accD"/>
    <property type="match status" value="1"/>
</dbReference>
<dbReference type="GO" id="GO:0005524">
    <property type="term" value="F:ATP binding"/>
    <property type="evidence" value="ECO:0007669"/>
    <property type="project" value="UniProtKB-KW"/>
</dbReference>
<dbReference type="PANTHER" id="PTHR42995">
    <property type="entry name" value="ACETYL-COENZYME A CARBOXYLASE CARBOXYL TRANSFERASE SUBUNIT BETA, CHLOROPLASTIC"/>
    <property type="match status" value="1"/>
</dbReference>
<dbReference type="InterPro" id="IPR041010">
    <property type="entry name" value="Znf-ACC"/>
</dbReference>
<proteinExistence type="inferred from homology"/>
<dbReference type="AlphaFoldDB" id="A0A6V8NM30"/>
<dbReference type="GO" id="GO:0006633">
    <property type="term" value="P:fatty acid biosynthetic process"/>
    <property type="evidence" value="ECO:0007669"/>
    <property type="project" value="UniProtKB-KW"/>
</dbReference>
<evidence type="ECO:0000256" key="5">
    <source>
        <dbReference type="ARBA" id="ARBA00022741"/>
    </source>
</evidence>
<feature type="compositionally biased region" description="Basic and acidic residues" evidence="14">
    <location>
        <begin position="1"/>
        <end position="25"/>
    </location>
</feature>
<keyword evidence="9 13" id="KW-0067">ATP-binding</keyword>
<dbReference type="InterPro" id="IPR029045">
    <property type="entry name" value="ClpP/crotonase-like_dom_sf"/>
</dbReference>
<keyword evidence="2 13" id="KW-0444">Lipid biosynthesis</keyword>
<name>A0A6V8NM30_9ACTN</name>
<keyword evidence="10 13" id="KW-0443">Lipid metabolism</keyword>
<keyword evidence="5 13" id="KW-0547">Nucleotide-binding</keyword>
<evidence type="ECO:0000256" key="12">
    <source>
        <dbReference type="ARBA" id="ARBA00025280"/>
    </source>
</evidence>
<dbReference type="PROSITE" id="PS50980">
    <property type="entry name" value="COA_CT_NTER"/>
    <property type="match status" value="1"/>
</dbReference>
<protein>
    <recommendedName>
        <fullName evidence="13">Acetyl-coenzyme A carboxylase carboxyl transferase subunit beta</fullName>
        <shortName evidence="13">ACCase subunit beta</shortName>
        <shortName evidence="13">Acetyl-CoA carboxylase carboxyltransferase subunit beta</shortName>
        <ecNumber evidence="13">2.1.3.15</ecNumber>
    </recommendedName>
</protein>
<dbReference type="EMBL" id="BLRV01000022">
    <property type="protein sequence ID" value="GFP21163.1"/>
    <property type="molecule type" value="Genomic_DNA"/>
</dbReference>
<feature type="binding site" evidence="13">
    <location>
        <position position="55"/>
    </location>
    <ligand>
        <name>Zn(2+)</name>
        <dbReference type="ChEBI" id="CHEBI:29105"/>
    </ligand>
</feature>
<comment type="similarity">
    <text evidence="13">Belongs to the AccD/PCCB family.</text>
</comment>
<keyword evidence="6 13" id="KW-0863">Zinc-finger</keyword>
<dbReference type="GO" id="GO:2001295">
    <property type="term" value="P:malonyl-CoA biosynthetic process"/>
    <property type="evidence" value="ECO:0007669"/>
    <property type="project" value="UniProtKB-UniRule"/>
</dbReference>
<feature type="zinc finger region" description="C4-type" evidence="13">
    <location>
        <begin position="37"/>
        <end position="59"/>
    </location>
</feature>
<dbReference type="InterPro" id="IPR034733">
    <property type="entry name" value="AcCoA_carboxyl_beta"/>
</dbReference>
<comment type="function">
    <text evidence="12 13">Component of the acetyl coenzyme A carboxylase (ACC) complex. Biotin carboxylase (BC) catalyzes the carboxylation of biotin on its carrier protein (BCCP) and then the CO(2) group is transferred by the transcarboxylase to acetyl-CoA to form malonyl-CoA.</text>
</comment>